<name>A0A655Y069_VIBCL</name>
<reference evidence="1 2" key="1">
    <citation type="submission" date="2015-07" db="EMBL/GenBank/DDBJ databases">
        <authorList>
            <consortium name="Pathogen Informatics"/>
        </authorList>
    </citation>
    <scope>NUCLEOTIDE SEQUENCE [LARGE SCALE GENOMIC DNA]</scope>
    <source>
        <strain evidence="1 2">A325</strain>
    </source>
</reference>
<proteinExistence type="predicted"/>
<evidence type="ECO:0000313" key="1">
    <source>
        <dbReference type="EMBL" id="CSC26884.1"/>
    </source>
</evidence>
<dbReference type="EMBL" id="CWQJ01000012">
    <property type="protein sequence ID" value="CSC26884.1"/>
    <property type="molecule type" value="Genomic_DNA"/>
</dbReference>
<protein>
    <submittedName>
        <fullName evidence="1">Uncharacterized protein</fullName>
    </submittedName>
</protein>
<dbReference type="Proteomes" id="UP000046067">
    <property type="component" value="Unassembled WGS sequence"/>
</dbReference>
<evidence type="ECO:0000313" key="2">
    <source>
        <dbReference type="Proteomes" id="UP000046067"/>
    </source>
</evidence>
<organism evidence="1 2">
    <name type="scientific">Vibrio cholerae</name>
    <dbReference type="NCBI Taxonomy" id="666"/>
    <lineage>
        <taxon>Bacteria</taxon>
        <taxon>Pseudomonadati</taxon>
        <taxon>Pseudomonadota</taxon>
        <taxon>Gammaproteobacteria</taxon>
        <taxon>Vibrionales</taxon>
        <taxon>Vibrionaceae</taxon>
        <taxon>Vibrio</taxon>
    </lineage>
</organism>
<dbReference type="AlphaFoldDB" id="A0A655Y069"/>
<gene>
    <name evidence="1" type="ORF">ERS013201_02214</name>
</gene>
<sequence length="60" mass="7199">MSIFANKDWASHTMLTAHIRYRLRNRKNMMLIKGGFISRTSVSRCTKFNFMRRIASFRLE</sequence>
<accession>A0A655Y069</accession>